<evidence type="ECO:0000313" key="2">
    <source>
        <dbReference type="Proteomes" id="UP001519460"/>
    </source>
</evidence>
<accession>A0ABD0LXW3</accession>
<dbReference type="AlphaFoldDB" id="A0ABD0LXW3"/>
<sequence length="102" mass="11707">MIPHSFTIRHGAELYFVKMLKTVYKAVMLVKDTAWKFKDRPQELDLSSNSFLPHGREISFVHQTMPTETAAYARCVWRKLCVKASCCAYPGLPAQGTWPEKD</sequence>
<name>A0ABD0LXW3_9CAEN</name>
<dbReference type="EMBL" id="JACVVK020000015">
    <property type="protein sequence ID" value="KAK7504485.1"/>
    <property type="molecule type" value="Genomic_DNA"/>
</dbReference>
<protein>
    <submittedName>
        <fullName evidence="1">Uncharacterized protein</fullName>
    </submittedName>
</protein>
<reference evidence="1 2" key="1">
    <citation type="journal article" date="2023" name="Sci. Data">
        <title>Genome assembly of the Korean intertidal mud-creeper Batillaria attramentaria.</title>
        <authorList>
            <person name="Patra A.K."/>
            <person name="Ho P.T."/>
            <person name="Jun S."/>
            <person name="Lee S.J."/>
            <person name="Kim Y."/>
            <person name="Won Y.J."/>
        </authorList>
    </citation>
    <scope>NUCLEOTIDE SEQUENCE [LARGE SCALE GENOMIC DNA]</scope>
    <source>
        <strain evidence="1">Wonlab-2016</strain>
    </source>
</reference>
<dbReference type="Proteomes" id="UP001519460">
    <property type="component" value="Unassembled WGS sequence"/>
</dbReference>
<proteinExistence type="predicted"/>
<evidence type="ECO:0000313" key="1">
    <source>
        <dbReference type="EMBL" id="KAK7504485.1"/>
    </source>
</evidence>
<gene>
    <name evidence="1" type="ORF">BaRGS_00004351</name>
</gene>
<comment type="caution">
    <text evidence="1">The sequence shown here is derived from an EMBL/GenBank/DDBJ whole genome shotgun (WGS) entry which is preliminary data.</text>
</comment>
<keyword evidence="2" id="KW-1185">Reference proteome</keyword>
<organism evidence="1 2">
    <name type="scientific">Batillaria attramentaria</name>
    <dbReference type="NCBI Taxonomy" id="370345"/>
    <lineage>
        <taxon>Eukaryota</taxon>
        <taxon>Metazoa</taxon>
        <taxon>Spiralia</taxon>
        <taxon>Lophotrochozoa</taxon>
        <taxon>Mollusca</taxon>
        <taxon>Gastropoda</taxon>
        <taxon>Caenogastropoda</taxon>
        <taxon>Sorbeoconcha</taxon>
        <taxon>Cerithioidea</taxon>
        <taxon>Batillariidae</taxon>
        <taxon>Batillaria</taxon>
    </lineage>
</organism>